<keyword evidence="3" id="KW-1185">Reference proteome</keyword>
<dbReference type="RefSeq" id="WP_167205130.1">
    <property type="nucleotide sequence ID" value="NZ_CP050063.1"/>
</dbReference>
<dbReference type="PRINTS" id="PR00371">
    <property type="entry name" value="FPNCR"/>
</dbReference>
<dbReference type="InterPro" id="IPR039261">
    <property type="entry name" value="FNR_nucleotide-bd"/>
</dbReference>
<dbReference type="SUPFAM" id="SSF63380">
    <property type="entry name" value="Riboflavin synthase domain-like"/>
    <property type="match status" value="1"/>
</dbReference>
<dbReference type="AlphaFoldDB" id="A0A6G9AHA6"/>
<organism evidence="2 3">
    <name type="scientific">Spirosoma aureum</name>
    <dbReference type="NCBI Taxonomy" id="2692134"/>
    <lineage>
        <taxon>Bacteria</taxon>
        <taxon>Pseudomonadati</taxon>
        <taxon>Bacteroidota</taxon>
        <taxon>Cytophagia</taxon>
        <taxon>Cytophagales</taxon>
        <taxon>Cytophagaceae</taxon>
        <taxon>Spirosoma</taxon>
    </lineage>
</organism>
<evidence type="ECO:0000313" key="2">
    <source>
        <dbReference type="EMBL" id="QIP11696.1"/>
    </source>
</evidence>
<dbReference type="Pfam" id="PF00970">
    <property type="entry name" value="FAD_binding_6"/>
    <property type="match status" value="1"/>
</dbReference>
<dbReference type="Gene3D" id="3.40.50.80">
    <property type="entry name" value="Nucleotide-binding domain of ferredoxin-NADP reductase (FNR) module"/>
    <property type="match status" value="1"/>
</dbReference>
<protein>
    <submittedName>
        <fullName evidence="2">Oxidoreductase</fullName>
    </submittedName>
</protein>
<dbReference type="Pfam" id="PF00175">
    <property type="entry name" value="NAD_binding_1"/>
    <property type="match status" value="1"/>
</dbReference>
<dbReference type="CDD" id="cd06217">
    <property type="entry name" value="FNR_iron_sulfur_binding_3"/>
    <property type="match status" value="1"/>
</dbReference>
<dbReference type="GO" id="GO:0050660">
    <property type="term" value="F:flavin adenine dinucleotide binding"/>
    <property type="evidence" value="ECO:0007669"/>
    <property type="project" value="InterPro"/>
</dbReference>
<evidence type="ECO:0000259" key="1">
    <source>
        <dbReference type="PROSITE" id="PS51384"/>
    </source>
</evidence>
<dbReference type="InterPro" id="IPR017927">
    <property type="entry name" value="FAD-bd_FR_type"/>
</dbReference>
<evidence type="ECO:0000313" key="3">
    <source>
        <dbReference type="Proteomes" id="UP000501802"/>
    </source>
</evidence>
<dbReference type="PRINTS" id="PR00406">
    <property type="entry name" value="CYTB5RDTASE"/>
</dbReference>
<dbReference type="InterPro" id="IPR017938">
    <property type="entry name" value="Riboflavin_synthase-like_b-brl"/>
</dbReference>
<dbReference type="PIRSF" id="PIRSF006816">
    <property type="entry name" value="Cyc3_hyd_g"/>
    <property type="match status" value="1"/>
</dbReference>
<dbReference type="GO" id="GO:0016491">
    <property type="term" value="F:oxidoreductase activity"/>
    <property type="evidence" value="ECO:0007669"/>
    <property type="project" value="InterPro"/>
</dbReference>
<name>A0A6G9AHA6_9BACT</name>
<dbReference type="EMBL" id="CP050063">
    <property type="protein sequence ID" value="QIP11696.1"/>
    <property type="molecule type" value="Genomic_DNA"/>
</dbReference>
<dbReference type="SUPFAM" id="SSF52343">
    <property type="entry name" value="Ferredoxin reductase-like, C-terminal NADP-linked domain"/>
    <property type="match status" value="1"/>
</dbReference>
<accession>A0A6G9AHA6</accession>
<dbReference type="PROSITE" id="PS51384">
    <property type="entry name" value="FAD_FR"/>
    <property type="match status" value="1"/>
</dbReference>
<dbReference type="InterPro" id="IPR001433">
    <property type="entry name" value="OxRdtase_FAD/NAD-bd"/>
</dbReference>
<dbReference type="KEGG" id="spib:G8759_03150"/>
<dbReference type="PANTHER" id="PTHR47354">
    <property type="entry name" value="NADH OXIDOREDUCTASE HCR"/>
    <property type="match status" value="1"/>
</dbReference>
<dbReference type="InterPro" id="IPR012165">
    <property type="entry name" value="Cyt_c3_hydrogenase_gsu"/>
</dbReference>
<dbReference type="GO" id="GO:0006221">
    <property type="term" value="P:pyrimidine nucleotide biosynthetic process"/>
    <property type="evidence" value="ECO:0007669"/>
    <property type="project" value="InterPro"/>
</dbReference>
<feature type="domain" description="FAD-binding FR-type" evidence="1">
    <location>
        <begin position="4"/>
        <end position="106"/>
    </location>
</feature>
<dbReference type="GO" id="GO:0051537">
    <property type="term" value="F:2 iron, 2 sulfur cluster binding"/>
    <property type="evidence" value="ECO:0007669"/>
    <property type="project" value="InterPro"/>
</dbReference>
<dbReference type="Proteomes" id="UP000501802">
    <property type="component" value="Chromosome"/>
</dbReference>
<dbReference type="Gene3D" id="2.40.30.10">
    <property type="entry name" value="Translation factors"/>
    <property type="match status" value="1"/>
</dbReference>
<dbReference type="InterPro" id="IPR050415">
    <property type="entry name" value="MRET"/>
</dbReference>
<gene>
    <name evidence="2" type="ORF">G8759_03150</name>
</gene>
<dbReference type="PANTHER" id="PTHR47354:SF5">
    <property type="entry name" value="PROTEIN RFBI"/>
    <property type="match status" value="1"/>
</dbReference>
<reference evidence="2 3" key="1">
    <citation type="submission" date="2020-03" db="EMBL/GenBank/DDBJ databases">
        <authorList>
            <person name="Kim M.K."/>
        </authorList>
    </citation>
    <scope>NUCLEOTIDE SEQUENCE [LARGE SCALE GENOMIC DNA]</scope>
    <source>
        <strain evidence="2 3">BT328</strain>
    </source>
</reference>
<dbReference type="InterPro" id="IPR008333">
    <property type="entry name" value="Cbr1-like_FAD-bd_dom"/>
</dbReference>
<proteinExistence type="predicted"/>
<sequence length="246" mass="27372">MEKIQWQIARVKAIVQETPHVKTFTLHLPQWIPHLPGQHYDLRLTAEDGYQAERSYSIASPPEKTGEIDLTVELIEDGEVSSYLHEGIEPGDPLEVRGPIGGYFVWKDNMANEPLLLIAGGSGVVPLMAMLRHRAKIGAANPTTLLFSVRTADDAIYRDELEQLAKQDSQFELILTFTRKAPPGWTGYQRRVDQAMLTDVLKRFASHPNGFVCGPTLLVEQVANTLSDLGLPSTKIRTERFGPTGT</sequence>
<dbReference type="InterPro" id="IPR001709">
    <property type="entry name" value="Flavoprot_Pyr_Nucl_cyt_Rdtase"/>
</dbReference>